<dbReference type="GO" id="GO:0004197">
    <property type="term" value="F:cysteine-type endopeptidase activity"/>
    <property type="evidence" value="ECO:0007669"/>
    <property type="project" value="InterPro"/>
</dbReference>
<dbReference type="SUPFAM" id="SSF52129">
    <property type="entry name" value="Caspase-like"/>
    <property type="match status" value="1"/>
</dbReference>
<dbReference type="PANTHER" id="PTHR22576">
    <property type="entry name" value="MUCOSA ASSOCIATED LYMPHOID TISSUE LYMPHOMA TRANSLOCATION PROTEIN 1/PARACASPASE"/>
    <property type="match status" value="1"/>
</dbReference>
<name>A0A1D3TUZ5_9FIRM</name>
<dbReference type="Proteomes" id="UP000199315">
    <property type="component" value="Unassembled WGS sequence"/>
</dbReference>
<evidence type="ECO:0000313" key="3">
    <source>
        <dbReference type="Proteomes" id="UP000199315"/>
    </source>
</evidence>
<organism evidence="2 3">
    <name type="scientific">Anaerobium acetethylicum</name>
    <dbReference type="NCBI Taxonomy" id="1619234"/>
    <lineage>
        <taxon>Bacteria</taxon>
        <taxon>Bacillati</taxon>
        <taxon>Bacillota</taxon>
        <taxon>Clostridia</taxon>
        <taxon>Lachnospirales</taxon>
        <taxon>Lachnospiraceae</taxon>
        <taxon>Anaerobium</taxon>
    </lineage>
</organism>
<dbReference type="InterPro" id="IPR052039">
    <property type="entry name" value="Caspase-related_regulators"/>
</dbReference>
<accession>A0A1D3TUZ5</accession>
<evidence type="ECO:0000259" key="1">
    <source>
        <dbReference type="Pfam" id="PF00656"/>
    </source>
</evidence>
<dbReference type="STRING" id="1619234.SAMN05421730_101495"/>
<protein>
    <submittedName>
        <fullName evidence="2">Caspase domain-containing protein</fullName>
    </submittedName>
</protein>
<dbReference type="EMBL" id="FMKA01000014">
    <property type="protein sequence ID" value="SCP97908.1"/>
    <property type="molecule type" value="Genomic_DNA"/>
</dbReference>
<sequence>MVGIDDYSGAKLQGCVNDAKAVAEILEYNENGSKNFDVDLLTDISSKAMLVEAVRKLFSGNADVALFYFSGHGYVDEIGGYLVTTDFSRGDMGVAMSTVLKLANDSKCKNRIIILDSCYSGEMGKTGFEGECSVISDGVTVLTASLPVESAIEINGHGVFTSLLIAALNGGASNIMGKITPGSIYSYIDQALGAWQQRPVFKTNISQFVSIRDMNAKVPLNVVRSIVELFPETTSEYKLNPSYEFTNSNQIEHTLIEPLANEENVKVFKMLQKLEGIGVIEPVDEEHMYFAAMNFKSCRLTAVGQYYWKLAKDKRI</sequence>
<evidence type="ECO:0000313" key="2">
    <source>
        <dbReference type="EMBL" id="SCP97908.1"/>
    </source>
</evidence>
<keyword evidence="3" id="KW-1185">Reference proteome</keyword>
<dbReference type="AlphaFoldDB" id="A0A1D3TUZ5"/>
<dbReference type="GO" id="GO:0006508">
    <property type="term" value="P:proteolysis"/>
    <property type="evidence" value="ECO:0007669"/>
    <property type="project" value="InterPro"/>
</dbReference>
<feature type="domain" description="Peptidase C14 caspase" evidence="1">
    <location>
        <begin position="2"/>
        <end position="173"/>
    </location>
</feature>
<dbReference type="InterPro" id="IPR029030">
    <property type="entry name" value="Caspase-like_dom_sf"/>
</dbReference>
<gene>
    <name evidence="2" type="ORF">SAMN05421730_101495</name>
</gene>
<dbReference type="Pfam" id="PF00656">
    <property type="entry name" value="Peptidase_C14"/>
    <property type="match status" value="1"/>
</dbReference>
<reference evidence="2 3" key="1">
    <citation type="submission" date="2016-09" db="EMBL/GenBank/DDBJ databases">
        <authorList>
            <person name="Capua I."/>
            <person name="De Benedictis P."/>
            <person name="Joannis T."/>
            <person name="Lombin L.H."/>
            <person name="Cattoli G."/>
        </authorList>
    </citation>
    <scope>NUCLEOTIDE SEQUENCE [LARGE SCALE GENOMIC DNA]</scope>
    <source>
        <strain evidence="2 3">GluBS11</strain>
    </source>
</reference>
<dbReference type="Gene3D" id="3.40.50.1460">
    <property type="match status" value="1"/>
</dbReference>
<dbReference type="PANTHER" id="PTHR22576:SF37">
    <property type="entry name" value="MUCOSA-ASSOCIATED LYMPHOID TISSUE LYMPHOMA TRANSLOCATION PROTEIN 1"/>
    <property type="match status" value="1"/>
</dbReference>
<proteinExistence type="predicted"/>
<dbReference type="InterPro" id="IPR011600">
    <property type="entry name" value="Pept_C14_caspase"/>
</dbReference>